<evidence type="ECO:0000313" key="2">
    <source>
        <dbReference type="Proteomes" id="UP000252884"/>
    </source>
</evidence>
<dbReference type="EMBL" id="QPJK01000005">
    <property type="protein sequence ID" value="RCW70508.1"/>
    <property type="molecule type" value="Genomic_DNA"/>
</dbReference>
<dbReference type="AlphaFoldDB" id="A0A368XTZ2"/>
<dbReference type="RefSeq" id="WP_147282904.1">
    <property type="nucleotide sequence ID" value="NZ_QPJK01000005.1"/>
</dbReference>
<dbReference type="OrthoDB" id="8561916at2"/>
<name>A0A368XTZ2_9BURK</name>
<accession>A0A368XTZ2</accession>
<sequence length="249" mass="28203">MAEALYATALKHMSATVHELANLVPQPQTVPFADSFAYRYLEKTPRQAVVQKLARYVTTLRAAVILFNQGFVQEQAALQRMLDEIQEDITFLAFGLIFGELTPIHENYLAAFYQEEFDPVTGNPGDQDRPMPPRKKIRAYIARMEGAALDPSRGVEVTRQVSKTYSGYVHAASPQIMDMYGGSPPRFYVDGMRGTPRHDEHREDLWNYFYRGILAFCFSAKAFGADVLFERISSFADSFAKQAGHHYGR</sequence>
<organism evidence="1 2">
    <name type="scientific">Pseudorhodoferax soli</name>
    <dbReference type="NCBI Taxonomy" id="545864"/>
    <lineage>
        <taxon>Bacteria</taxon>
        <taxon>Pseudomonadati</taxon>
        <taxon>Pseudomonadota</taxon>
        <taxon>Betaproteobacteria</taxon>
        <taxon>Burkholderiales</taxon>
        <taxon>Comamonadaceae</taxon>
    </lineage>
</organism>
<proteinExistence type="predicted"/>
<keyword evidence="2" id="KW-1185">Reference proteome</keyword>
<reference evidence="1 2" key="1">
    <citation type="submission" date="2018-07" db="EMBL/GenBank/DDBJ databases">
        <title>Genomic Encyclopedia of Type Strains, Phase IV (KMG-IV): sequencing the most valuable type-strain genomes for metagenomic binning, comparative biology and taxonomic classification.</title>
        <authorList>
            <person name="Goeker M."/>
        </authorList>
    </citation>
    <scope>NUCLEOTIDE SEQUENCE [LARGE SCALE GENOMIC DNA]</scope>
    <source>
        <strain evidence="1 2">DSM 21634</strain>
    </source>
</reference>
<protein>
    <submittedName>
        <fullName evidence="1">Uncharacterized protein</fullName>
    </submittedName>
</protein>
<gene>
    <name evidence="1" type="ORF">DES41_105451</name>
</gene>
<evidence type="ECO:0000313" key="1">
    <source>
        <dbReference type="EMBL" id="RCW70508.1"/>
    </source>
</evidence>
<dbReference type="Proteomes" id="UP000252884">
    <property type="component" value="Unassembled WGS sequence"/>
</dbReference>
<comment type="caution">
    <text evidence="1">The sequence shown here is derived from an EMBL/GenBank/DDBJ whole genome shotgun (WGS) entry which is preliminary data.</text>
</comment>